<dbReference type="PATRIC" id="fig|1303518.3.peg.2156"/>
<organism evidence="6 7">
    <name type="scientific">Chthonomonas calidirosea (strain DSM 23976 / ICMP 18418 / T49)</name>
    <dbReference type="NCBI Taxonomy" id="1303518"/>
    <lineage>
        <taxon>Bacteria</taxon>
        <taxon>Bacillati</taxon>
        <taxon>Armatimonadota</taxon>
        <taxon>Chthonomonadia</taxon>
        <taxon>Chthonomonadales</taxon>
        <taxon>Chthonomonadaceae</taxon>
        <taxon>Chthonomonas</taxon>
    </lineage>
</organism>
<dbReference type="InParanoid" id="S0EVR3"/>
<reference evidence="7" key="1">
    <citation type="submission" date="2013-03" db="EMBL/GenBank/DDBJ databases">
        <title>Genome sequence of Chthonomonas calidirosea, the first sequenced genome from the Armatimonadetes phylum (formally candidate division OP10).</title>
        <authorList>
            <person name="Lee K.C.Y."/>
            <person name="Morgan X.C."/>
            <person name="Dunfield P.F."/>
            <person name="Tamas I."/>
            <person name="Houghton K.M."/>
            <person name="Vyssotski M."/>
            <person name="Ryan J.L.J."/>
            <person name="Lagutin K."/>
            <person name="McDonald I.R."/>
            <person name="Stott M.B."/>
        </authorList>
    </citation>
    <scope>NUCLEOTIDE SEQUENCE [LARGE SCALE GENOMIC DNA]</scope>
    <source>
        <strain evidence="7">DSM 23976 / ICMP 18418 / T49</strain>
    </source>
</reference>
<evidence type="ECO:0000259" key="5">
    <source>
        <dbReference type="Pfam" id="PF00171"/>
    </source>
</evidence>
<dbReference type="InterPro" id="IPR016161">
    <property type="entry name" value="Ald_DH/histidinol_DH"/>
</dbReference>
<evidence type="ECO:0000313" key="7">
    <source>
        <dbReference type="Proteomes" id="UP000014227"/>
    </source>
</evidence>
<dbReference type="Gene3D" id="3.40.605.10">
    <property type="entry name" value="Aldehyde Dehydrogenase, Chain A, domain 1"/>
    <property type="match status" value="1"/>
</dbReference>
<dbReference type="AlphaFoldDB" id="S0EVR3"/>
<dbReference type="Proteomes" id="UP000014227">
    <property type="component" value="Chromosome I"/>
</dbReference>
<sequence>MSEAIEVINPYTGTCVGKVPRGGAAEVDAAVRRAKEAMQAMRNMPLHRRAAILKKTSQLLQERAEAFAQLITQESGKTIRETRAEVARAAAIFEYAAEEARRLHGETLPFDAFPNGENHIGFYLREPVGIVGAITPWNVPLALAAHKIAPALASGNCVVLKPAEQTPLNALRLAQALREAGLPEGALEVVTGYGEEAGDALVTHPDVGFLSFTGSREVGIGLPARAGYKRVALELGGNSPIIVTQSADIERAAEAIVRGGYAVAGQLCISVQRILVHRTVREVLLEKLIARIRQLRLGDPLDEATDVGVLISKEACDRVEKAVQEAVQAGAKAAIGGKRIGPAAFEPTLLTDVRQDMPIAINEAFAPLTLLIEFDTLDEAIAMANATPYGLNAGIYTRDIEEALSAANAIVAGSVMINEVPTFRSDLMPYGGRKQSGLGREGVRFAMEEMTETKVVCIQRLI</sequence>
<dbReference type="RefSeq" id="WP_016483418.1">
    <property type="nucleotide sequence ID" value="NC_021487.1"/>
</dbReference>
<feature type="active site" evidence="3">
    <location>
        <position position="234"/>
    </location>
</feature>
<keyword evidence="2 4" id="KW-0560">Oxidoreductase</keyword>
<dbReference type="HOGENOM" id="CLU_005391_1_0_0"/>
<comment type="similarity">
    <text evidence="1 4">Belongs to the aldehyde dehydrogenase family.</text>
</comment>
<dbReference type="InterPro" id="IPR015590">
    <property type="entry name" value="Aldehyde_DH_dom"/>
</dbReference>
<dbReference type="GO" id="GO:0008911">
    <property type="term" value="F:lactaldehyde dehydrogenase (NAD+) activity"/>
    <property type="evidence" value="ECO:0007669"/>
    <property type="project" value="TreeGrafter"/>
</dbReference>
<dbReference type="InterPro" id="IPR051020">
    <property type="entry name" value="ALDH-related_metabolic_enz"/>
</dbReference>
<dbReference type="InterPro" id="IPR016163">
    <property type="entry name" value="Ald_DH_C"/>
</dbReference>
<evidence type="ECO:0000313" key="6">
    <source>
        <dbReference type="EMBL" id="CCW35894.1"/>
    </source>
</evidence>
<dbReference type="eggNOG" id="COG1012">
    <property type="taxonomic scope" value="Bacteria"/>
</dbReference>
<evidence type="ECO:0000256" key="3">
    <source>
        <dbReference type="PROSITE-ProRule" id="PRU10007"/>
    </source>
</evidence>
<dbReference type="InterPro" id="IPR029510">
    <property type="entry name" value="Ald_DH_CS_GLU"/>
</dbReference>
<gene>
    <name evidence="6" type="ORF">CCALI_02087</name>
</gene>
<proteinExistence type="inferred from homology"/>
<name>S0EVR3_CHTCT</name>
<dbReference type="EMBL" id="HF951689">
    <property type="protein sequence ID" value="CCW35894.1"/>
    <property type="molecule type" value="Genomic_DNA"/>
</dbReference>
<dbReference type="STRING" id="454171.CP488_02003"/>
<dbReference type="Gene3D" id="3.40.309.10">
    <property type="entry name" value="Aldehyde Dehydrogenase, Chain A, domain 2"/>
    <property type="match status" value="1"/>
</dbReference>
<dbReference type="FunCoup" id="S0EVR3">
    <property type="interactions" value="307"/>
</dbReference>
<evidence type="ECO:0000256" key="2">
    <source>
        <dbReference type="ARBA" id="ARBA00023002"/>
    </source>
</evidence>
<dbReference type="PANTHER" id="PTHR42991:SF1">
    <property type="entry name" value="ALDEHYDE DEHYDROGENASE"/>
    <property type="match status" value="1"/>
</dbReference>
<keyword evidence="7" id="KW-1185">Reference proteome</keyword>
<dbReference type="InterPro" id="IPR016162">
    <property type="entry name" value="Ald_DH_N"/>
</dbReference>
<dbReference type="KEGG" id="ccz:CCALI_02087"/>
<dbReference type="Pfam" id="PF00171">
    <property type="entry name" value="Aldedh"/>
    <property type="match status" value="1"/>
</dbReference>
<feature type="domain" description="Aldehyde dehydrogenase" evidence="5">
    <location>
        <begin position="3"/>
        <end position="456"/>
    </location>
</feature>
<evidence type="ECO:0000256" key="1">
    <source>
        <dbReference type="ARBA" id="ARBA00009986"/>
    </source>
</evidence>
<dbReference type="SUPFAM" id="SSF53720">
    <property type="entry name" value="ALDH-like"/>
    <property type="match status" value="1"/>
</dbReference>
<dbReference type="GO" id="GO:0008886">
    <property type="term" value="F:glyceraldehyde-3-phosphate dehydrogenase (NADP+) (non-phosphorylating) activity"/>
    <property type="evidence" value="ECO:0007669"/>
    <property type="project" value="UniProtKB-EC"/>
</dbReference>
<dbReference type="EC" id="1.2.1.9" evidence="6"/>
<protein>
    <submittedName>
        <fullName evidence="6">NAD-dependent aldehyde dehydrogenases</fullName>
        <ecNumber evidence="6">1.2.1.9</ecNumber>
    </submittedName>
</protein>
<accession>S0EVR3</accession>
<dbReference type="PANTHER" id="PTHR42991">
    <property type="entry name" value="ALDEHYDE DEHYDROGENASE"/>
    <property type="match status" value="1"/>
</dbReference>
<dbReference type="PROSITE" id="PS00687">
    <property type="entry name" value="ALDEHYDE_DEHYDR_GLU"/>
    <property type="match status" value="1"/>
</dbReference>
<evidence type="ECO:0000256" key="4">
    <source>
        <dbReference type="RuleBase" id="RU003345"/>
    </source>
</evidence>
<dbReference type="FunFam" id="3.40.605.10:FF:000007">
    <property type="entry name" value="NAD/NADP-dependent betaine aldehyde dehydrogenase"/>
    <property type="match status" value="1"/>
</dbReference>